<reference evidence="1 2" key="1">
    <citation type="journal article" date="2018" name="PLoS Genet.">
        <title>Population sequencing reveals clonal diversity and ancestral inbreeding in the grapevine cultivar Chardonnay.</title>
        <authorList>
            <person name="Roach M.J."/>
            <person name="Johnson D.L."/>
            <person name="Bohlmann J."/>
            <person name="van Vuuren H.J."/>
            <person name="Jones S.J."/>
            <person name="Pretorius I.S."/>
            <person name="Schmidt S.A."/>
            <person name="Borneman A.R."/>
        </authorList>
    </citation>
    <scope>NUCLEOTIDE SEQUENCE [LARGE SCALE GENOMIC DNA]</scope>
    <source>
        <strain evidence="2">cv. Chardonnay</strain>
        <tissue evidence="1">Leaf</tissue>
    </source>
</reference>
<comment type="caution">
    <text evidence="1">The sequence shown here is derived from an EMBL/GenBank/DDBJ whole genome shotgun (WGS) entry which is preliminary data.</text>
</comment>
<sequence>MAMHSHAWPPPFIPTSSSLPSQLNQWRHWSFSSSIARLKDWDRCPRTDVTATVQDRFGRWLRQPEQARASARGRWTLKEDDEMWGSDEDGDEVDGELKDAEDFDGDAQAEVGEVGCEGIWCSWVCF</sequence>
<protein>
    <submittedName>
        <fullName evidence="1">Uncharacterized protein</fullName>
    </submittedName>
</protein>
<dbReference type="EMBL" id="QGNW01000075">
    <property type="protein sequence ID" value="RVX01464.1"/>
    <property type="molecule type" value="Genomic_DNA"/>
</dbReference>
<gene>
    <name evidence="1" type="ORF">CK203_017521</name>
</gene>
<evidence type="ECO:0000313" key="1">
    <source>
        <dbReference type="EMBL" id="RVX01464.1"/>
    </source>
</evidence>
<proteinExistence type="predicted"/>
<organism evidence="1 2">
    <name type="scientific">Vitis vinifera</name>
    <name type="common">Grape</name>
    <dbReference type="NCBI Taxonomy" id="29760"/>
    <lineage>
        <taxon>Eukaryota</taxon>
        <taxon>Viridiplantae</taxon>
        <taxon>Streptophyta</taxon>
        <taxon>Embryophyta</taxon>
        <taxon>Tracheophyta</taxon>
        <taxon>Spermatophyta</taxon>
        <taxon>Magnoliopsida</taxon>
        <taxon>eudicotyledons</taxon>
        <taxon>Gunneridae</taxon>
        <taxon>Pentapetalae</taxon>
        <taxon>rosids</taxon>
        <taxon>Vitales</taxon>
        <taxon>Vitaceae</taxon>
        <taxon>Viteae</taxon>
        <taxon>Vitis</taxon>
    </lineage>
</organism>
<evidence type="ECO:0000313" key="2">
    <source>
        <dbReference type="Proteomes" id="UP000288805"/>
    </source>
</evidence>
<accession>A0A438IXN1</accession>
<name>A0A438IXN1_VITVI</name>
<dbReference type="Proteomes" id="UP000288805">
    <property type="component" value="Unassembled WGS sequence"/>
</dbReference>
<dbReference type="AlphaFoldDB" id="A0A438IXN1"/>